<feature type="non-terminal residue" evidence="2">
    <location>
        <position position="236"/>
    </location>
</feature>
<evidence type="ECO:0000313" key="3">
    <source>
        <dbReference type="Proteomes" id="UP000775547"/>
    </source>
</evidence>
<organism evidence="2 3">
    <name type="scientific">Asterophora parasitica</name>
    <dbReference type="NCBI Taxonomy" id="117018"/>
    <lineage>
        <taxon>Eukaryota</taxon>
        <taxon>Fungi</taxon>
        <taxon>Dikarya</taxon>
        <taxon>Basidiomycota</taxon>
        <taxon>Agaricomycotina</taxon>
        <taxon>Agaricomycetes</taxon>
        <taxon>Agaricomycetidae</taxon>
        <taxon>Agaricales</taxon>
        <taxon>Tricholomatineae</taxon>
        <taxon>Lyophyllaceae</taxon>
        <taxon>Asterophora</taxon>
    </lineage>
</organism>
<comment type="caution">
    <text evidence="2">The sequence shown here is derived from an EMBL/GenBank/DDBJ whole genome shotgun (WGS) entry which is preliminary data.</text>
</comment>
<dbReference type="OrthoDB" id="5835829at2759"/>
<keyword evidence="1" id="KW-0808">Transferase</keyword>
<accession>A0A9P7GEH7</accession>
<dbReference type="EMBL" id="JABCKV010000001">
    <property type="protein sequence ID" value="KAG5649044.1"/>
    <property type="molecule type" value="Genomic_DNA"/>
</dbReference>
<dbReference type="Proteomes" id="UP000775547">
    <property type="component" value="Unassembled WGS sequence"/>
</dbReference>
<sequence length="236" mass="25910">YVIGPLLPAANASTRSDLNESNTNVADFLDKALKKHGQRSVIFISFGTNFWPTKNLEEIIGVLIEKEFPFARILPFSTVSEELTRKIEGTNLGLLTKWSPQQFVLNHPATGWFLTHGGHGGITESLASGIPLIFWPFEADQPAAAAHLTENLKAGFELLEVRTGLGLQRLHRNGKTPTGTPEAVVEEIRAVVDAARGEEGEKLRKNAEKLKEAFAAAWEDGGAAKVELRHFLDKYA</sequence>
<reference evidence="2" key="2">
    <citation type="submission" date="2021-10" db="EMBL/GenBank/DDBJ databases">
        <title>Phylogenomics reveals ancestral predisposition of the termite-cultivated fungus Termitomyces towards a domesticated lifestyle.</title>
        <authorList>
            <person name="Auxier B."/>
            <person name="Grum-Grzhimaylo A."/>
            <person name="Cardenas M.E."/>
            <person name="Lodge J.D."/>
            <person name="Laessoe T."/>
            <person name="Pedersen O."/>
            <person name="Smith M.E."/>
            <person name="Kuyper T.W."/>
            <person name="Franco-Molano E.A."/>
            <person name="Baroni T.J."/>
            <person name="Aanen D.K."/>
        </authorList>
    </citation>
    <scope>NUCLEOTIDE SEQUENCE</scope>
    <source>
        <strain evidence="2">AP01</strain>
        <tissue evidence="2">Mycelium</tissue>
    </source>
</reference>
<name>A0A9P7GEH7_9AGAR</name>
<keyword evidence="3" id="KW-1185">Reference proteome</keyword>
<reference evidence="2" key="1">
    <citation type="submission" date="2020-07" db="EMBL/GenBank/DDBJ databases">
        <authorList>
            <person name="Nieuwenhuis M."/>
            <person name="Van De Peppel L.J.J."/>
        </authorList>
    </citation>
    <scope>NUCLEOTIDE SEQUENCE</scope>
    <source>
        <strain evidence="2">AP01</strain>
        <tissue evidence="2">Mycelium</tissue>
    </source>
</reference>
<dbReference type="AlphaFoldDB" id="A0A9P7GEH7"/>
<dbReference type="Pfam" id="PF00201">
    <property type="entry name" value="UDPGT"/>
    <property type="match status" value="1"/>
</dbReference>
<dbReference type="GO" id="GO:0008194">
    <property type="term" value="F:UDP-glycosyltransferase activity"/>
    <property type="evidence" value="ECO:0007669"/>
    <property type="project" value="InterPro"/>
</dbReference>
<dbReference type="PANTHER" id="PTHR48045:SF31">
    <property type="entry name" value="UDP-GLYCOSYLTRANSFERASE 76B1-LIKE"/>
    <property type="match status" value="1"/>
</dbReference>
<protein>
    <recommendedName>
        <fullName evidence="4">UDP-Glycosyltransferase/glycogen phosphorylase</fullName>
    </recommendedName>
</protein>
<dbReference type="SUPFAM" id="SSF53756">
    <property type="entry name" value="UDP-Glycosyltransferase/glycogen phosphorylase"/>
    <property type="match status" value="1"/>
</dbReference>
<dbReference type="Gene3D" id="3.40.50.2000">
    <property type="entry name" value="Glycogen Phosphorylase B"/>
    <property type="match status" value="1"/>
</dbReference>
<dbReference type="CDD" id="cd03784">
    <property type="entry name" value="GT1_Gtf-like"/>
    <property type="match status" value="1"/>
</dbReference>
<evidence type="ECO:0000256" key="1">
    <source>
        <dbReference type="ARBA" id="ARBA00022679"/>
    </source>
</evidence>
<dbReference type="InterPro" id="IPR002213">
    <property type="entry name" value="UDP_glucos_trans"/>
</dbReference>
<gene>
    <name evidence="2" type="ORF">DXG03_000393</name>
</gene>
<evidence type="ECO:0008006" key="4">
    <source>
        <dbReference type="Google" id="ProtNLM"/>
    </source>
</evidence>
<dbReference type="PANTHER" id="PTHR48045">
    <property type="entry name" value="UDP-GLYCOSYLTRANSFERASE 72B1"/>
    <property type="match status" value="1"/>
</dbReference>
<proteinExistence type="predicted"/>
<evidence type="ECO:0000313" key="2">
    <source>
        <dbReference type="EMBL" id="KAG5649044.1"/>
    </source>
</evidence>